<evidence type="ECO:0000256" key="5">
    <source>
        <dbReference type="ARBA" id="ARBA00022630"/>
    </source>
</evidence>
<evidence type="ECO:0000259" key="13">
    <source>
        <dbReference type="Pfam" id="PF02852"/>
    </source>
</evidence>
<feature type="domain" description="FAD/NAD(P)-binding" evidence="14">
    <location>
        <begin position="5"/>
        <end position="325"/>
    </location>
</feature>
<evidence type="ECO:0000256" key="6">
    <source>
        <dbReference type="ARBA" id="ARBA00022827"/>
    </source>
</evidence>
<dbReference type="NCBIfam" id="TIGR01350">
    <property type="entry name" value="lipoamide_DH"/>
    <property type="match status" value="1"/>
</dbReference>
<comment type="subcellular location">
    <subcellularLocation>
        <location evidence="1">Cytoplasm</location>
    </subcellularLocation>
</comment>
<keyword evidence="5 12" id="KW-0285">Flavoprotein</keyword>
<keyword evidence="7 12" id="KW-0560">Oxidoreductase</keyword>
<dbReference type="FunFam" id="3.30.390.30:FF:000001">
    <property type="entry name" value="Dihydrolipoyl dehydrogenase"/>
    <property type="match status" value="1"/>
</dbReference>
<comment type="cofactor">
    <cofactor evidence="12">
        <name>FAD</name>
        <dbReference type="ChEBI" id="CHEBI:57692"/>
    </cofactor>
    <text evidence="12">Binds 1 FAD per subunit.</text>
</comment>
<keyword evidence="4" id="KW-0963">Cytoplasm</keyword>
<gene>
    <name evidence="15" type="primary">lpdA</name>
    <name evidence="15" type="ORF">KCG46_10590</name>
</gene>
<evidence type="ECO:0000256" key="3">
    <source>
        <dbReference type="ARBA" id="ARBA00012608"/>
    </source>
</evidence>
<reference evidence="15" key="1">
    <citation type="submission" date="2021-04" db="EMBL/GenBank/DDBJ databases">
        <authorList>
            <person name="Pira H."/>
            <person name="Risdian C."/>
            <person name="Wink J."/>
        </authorList>
    </citation>
    <scope>NUCLEOTIDE SEQUENCE</scope>
    <source>
        <strain evidence="15">WH158</strain>
    </source>
</reference>
<dbReference type="InterPro" id="IPR004099">
    <property type="entry name" value="Pyr_nucl-diS_OxRdtase_dimer"/>
</dbReference>
<keyword evidence="8 12" id="KW-0520">NAD</keyword>
<organism evidence="15 16">
    <name type="scientific">Erythrobacter crassostreae</name>
    <dbReference type="NCBI Taxonomy" id="2828328"/>
    <lineage>
        <taxon>Bacteria</taxon>
        <taxon>Pseudomonadati</taxon>
        <taxon>Pseudomonadota</taxon>
        <taxon>Alphaproteobacteria</taxon>
        <taxon>Sphingomonadales</taxon>
        <taxon>Erythrobacteraceae</taxon>
        <taxon>Erythrobacter/Porphyrobacter group</taxon>
        <taxon>Erythrobacter</taxon>
    </lineage>
</organism>
<sequence>MSASYDVVVLGSGPGGYVAAIRCAQLGLKTAIVEREKLGGICLNWGCIPTKALLRSAEIKHYMDQAASYGLKVAGTIEADLDAIVKRSRGVAKQLNQGIGHLMKKNKITVHMGEGTLTGPTSLTVKGDKGDEKLTAKHVIVATGARARDLPFAPADGKRVWTYRHAMVPPEMPSKLLVIGSGAIGIEFASFYNDMGVDVTVVEMLDRIVPVEDADVSTFLEKSLTKQGMNIMTGAGVEDLKVTAKGVTAKIKDKAGKISTTEYSHVIAAIGIQPNTENVGLEKLAEMERGFIQIDPFGRTKSKGLWAIGDCTPGPWLAHKASHEGVTCAEAIAQELGNKDVHPHPLNRDAIPGCTYCHPQIASVGLTEAKAKEAGYELKVGNFPFIGNGKAIALGEAEGFIKTIFDAKTGELLGAHMIGAEVTELIQGYTVGKTLETTEAELMQTVFPHPTLSEMMHESVLDAYGRALHF</sequence>
<dbReference type="GO" id="GO:0006103">
    <property type="term" value="P:2-oxoglutarate metabolic process"/>
    <property type="evidence" value="ECO:0007669"/>
    <property type="project" value="TreeGrafter"/>
</dbReference>
<evidence type="ECO:0000256" key="2">
    <source>
        <dbReference type="ARBA" id="ARBA00007532"/>
    </source>
</evidence>
<evidence type="ECO:0000259" key="14">
    <source>
        <dbReference type="Pfam" id="PF07992"/>
    </source>
</evidence>
<dbReference type="InterPro" id="IPR023753">
    <property type="entry name" value="FAD/NAD-binding_dom"/>
</dbReference>
<dbReference type="EMBL" id="JAGSPC010000001">
    <property type="protein sequence ID" value="MBV7260015.1"/>
    <property type="molecule type" value="Genomic_DNA"/>
</dbReference>
<accession>A0A9X1F743</accession>
<dbReference type="GO" id="GO:0004148">
    <property type="term" value="F:dihydrolipoyl dehydrogenase (NADH) activity"/>
    <property type="evidence" value="ECO:0007669"/>
    <property type="project" value="UniProtKB-EC"/>
</dbReference>
<dbReference type="PROSITE" id="PS00076">
    <property type="entry name" value="PYRIDINE_REDOX_1"/>
    <property type="match status" value="1"/>
</dbReference>
<keyword evidence="16" id="KW-1185">Reference proteome</keyword>
<feature type="domain" description="Pyridine nucleotide-disulphide oxidoreductase dimerisation" evidence="13">
    <location>
        <begin position="351"/>
        <end position="459"/>
    </location>
</feature>
<dbReference type="Proteomes" id="UP001138681">
    <property type="component" value="Unassembled WGS sequence"/>
</dbReference>
<dbReference type="PANTHER" id="PTHR22912:SF217">
    <property type="entry name" value="DIHYDROLIPOYL DEHYDROGENASE"/>
    <property type="match status" value="1"/>
</dbReference>
<evidence type="ECO:0000256" key="1">
    <source>
        <dbReference type="ARBA" id="ARBA00004496"/>
    </source>
</evidence>
<evidence type="ECO:0000313" key="15">
    <source>
        <dbReference type="EMBL" id="MBV7260015.1"/>
    </source>
</evidence>
<comment type="miscellaneous">
    <text evidence="12">The active site is a redox-active disulfide bond.</text>
</comment>
<comment type="caution">
    <text evidence="15">The sequence shown here is derived from an EMBL/GenBank/DDBJ whole genome shotgun (WGS) entry which is preliminary data.</text>
</comment>
<dbReference type="InterPro" id="IPR006258">
    <property type="entry name" value="Lipoamide_DH"/>
</dbReference>
<dbReference type="GO" id="GO:0050660">
    <property type="term" value="F:flavin adenine dinucleotide binding"/>
    <property type="evidence" value="ECO:0007669"/>
    <property type="project" value="InterPro"/>
</dbReference>
<proteinExistence type="inferred from homology"/>
<name>A0A9X1F743_9SPHN</name>
<dbReference type="Pfam" id="PF02852">
    <property type="entry name" value="Pyr_redox_dim"/>
    <property type="match status" value="1"/>
</dbReference>
<dbReference type="InterPro" id="IPR050151">
    <property type="entry name" value="Class-I_Pyr_Nuc-Dis_Oxidored"/>
</dbReference>
<dbReference type="AlphaFoldDB" id="A0A9X1F743"/>
<protein>
    <recommendedName>
        <fullName evidence="3 12">Dihydrolipoyl dehydrogenase</fullName>
        <ecNumber evidence="3 12">1.8.1.4</ecNumber>
    </recommendedName>
</protein>
<evidence type="ECO:0000256" key="11">
    <source>
        <dbReference type="ARBA" id="ARBA00049187"/>
    </source>
</evidence>
<evidence type="ECO:0000256" key="8">
    <source>
        <dbReference type="ARBA" id="ARBA00023027"/>
    </source>
</evidence>
<keyword evidence="6 12" id="KW-0274">FAD</keyword>
<evidence type="ECO:0000313" key="16">
    <source>
        <dbReference type="Proteomes" id="UP001138681"/>
    </source>
</evidence>
<evidence type="ECO:0000256" key="12">
    <source>
        <dbReference type="RuleBase" id="RU003692"/>
    </source>
</evidence>
<evidence type="ECO:0000256" key="9">
    <source>
        <dbReference type="ARBA" id="ARBA00023157"/>
    </source>
</evidence>
<dbReference type="InterPro" id="IPR012999">
    <property type="entry name" value="Pyr_OxRdtase_I_AS"/>
</dbReference>
<dbReference type="EC" id="1.8.1.4" evidence="3 12"/>
<comment type="catalytic activity">
    <reaction evidence="11 12">
        <text>N(6)-[(R)-dihydrolipoyl]-L-lysyl-[protein] + NAD(+) = N(6)-[(R)-lipoyl]-L-lysyl-[protein] + NADH + H(+)</text>
        <dbReference type="Rhea" id="RHEA:15045"/>
        <dbReference type="Rhea" id="RHEA-COMP:10474"/>
        <dbReference type="Rhea" id="RHEA-COMP:10475"/>
        <dbReference type="ChEBI" id="CHEBI:15378"/>
        <dbReference type="ChEBI" id="CHEBI:57540"/>
        <dbReference type="ChEBI" id="CHEBI:57945"/>
        <dbReference type="ChEBI" id="CHEBI:83099"/>
        <dbReference type="ChEBI" id="CHEBI:83100"/>
        <dbReference type="EC" id="1.8.1.4"/>
    </reaction>
</comment>
<keyword evidence="9" id="KW-1015">Disulfide bond</keyword>
<dbReference type="PANTHER" id="PTHR22912">
    <property type="entry name" value="DISULFIDE OXIDOREDUCTASE"/>
    <property type="match status" value="1"/>
</dbReference>
<evidence type="ECO:0000256" key="4">
    <source>
        <dbReference type="ARBA" id="ARBA00022490"/>
    </source>
</evidence>
<evidence type="ECO:0000256" key="7">
    <source>
        <dbReference type="ARBA" id="ARBA00023002"/>
    </source>
</evidence>
<dbReference type="RefSeq" id="WP_218405183.1">
    <property type="nucleotide sequence ID" value="NZ_JAGSPC010000001.1"/>
</dbReference>
<evidence type="ECO:0000256" key="10">
    <source>
        <dbReference type="ARBA" id="ARBA00023284"/>
    </source>
</evidence>
<dbReference type="Pfam" id="PF07992">
    <property type="entry name" value="Pyr_redox_2"/>
    <property type="match status" value="1"/>
</dbReference>
<comment type="similarity">
    <text evidence="2 12">Belongs to the class-I pyridine nucleotide-disulfide oxidoreductase family.</text>
</comment>
<keyword evidence="10 12" id="KW-0676">Redox-active center</keyword>
<dbReference type="InterPro" id="IPR001100">
    <property type="entry name" value="Pyr_nuc-diS_OxRdtase"/>
</dbReference>
<dbReference type="PIRSF" id="PIRSF000350">
    <property type="entry name" value="Mercury_reductase_MerA"/>
    <property type="match status" value="1"/>
</dbReference>